<name>A0A8B8ARP2_CRAVI</name>
<reference evidence="4" key="1">
    <citation type="submission" date="2025-08" db="UniProtKB">
        <authorList>
            <consortium name="RefSeq"/>
        </authorList>
    </citation>
    <scope>IDENTIFICATION</scope>
    <source>
        <tissue evidence="4">Whole sample</tissue>
    </source>
</reference>
<evidence type="ECO:0000313" key="3">
    <source>
        <dbReference type="Proteomes" id="UP000694844"/>
    </source>
</evidence>
<feature type="signal peptide" evidence="2">
    <location>
        <begin position="1"/>
        <end position="23"/>
    </location>
</feature>
<dbReference type="InterPro" id="IPR042635">
    <property type="entry name" value="MEGF10/SREC1/2-like"/>
</dbReference>
<dbReference type="Proteomes" id="UP000694844">
    <property type="component" value="Chromosome 7"/>
</dbReference>
<dbReference type="PANTHER" id="PTHR24043">
    <property type="entry name" value="SCAVENGER RECEPTOR CLASS F"/>
    <property type="match status" value="1"/>
</dbReference>
<keyword evidence="3" id="KW-1185">Reference proteome</keyword>
<keyword evidence="1" id="KW-0245">EGF-like domain</keyword>
<gene>
    <name evidence="4" type="primary">LOC111103952</name>
</gene>
<dbReference type="GO" id="GO:0005044">
    <property type="term" value="F:scavenger receptor activity"/>
    <property type="evidence" value="ECO:0007669"/>
    <property type="project" value="InterPro"/>
</dbReference>
<dbReference type="PANTHER" id="PTHR24043:SF8">
    <property type="entry name" value="EGF-LIKE DOMAIN-CONTAINING PROTEIN"/>
    <property type="match status" value="1"/>
</dbReference>
<accession>A0A8B8ARP2</accession>
<keyword evidence="2" id="KW-0732">Signal</keyword>
<protein>
    <submittedName>
        <fullName evidence="4">Multiple epidermal growth factor-like domains protein 10 isoform X1</fullName>
    </submittedName>
</protein>
<dbReference type="GeneID" id="111103952"/>
<evidence type="ECO:0000256" key="1">
    <source>
        <dbReference type="ARBA" id="ARBA00022536"/>
    </source>
</evidence>
<organism evidence="3 4">
    <name type="scientific">Crassostrea virginica</name>
    <name type="common">Eastern oyster</name>
    <dbReference type="NCBI Taxonomy" id="6565"/>
    <lineage>
        <taxon>Eukaryota</taxon>
        <taxon>Metazoa</taxon>
        <taxon>Spiralia</taxon>
        <taxon>Lophotrochozoa</taxon>
        <taxon>Mollusca</taxon>
        <taxon>Bivalvia</taxon>
        <taxon>Autobranchia</taxon>
        <taxon>Pteriomorphia</taxon>
        <taxon>Ostreida</taxon>
        <taxon>Ostreoidea</taxon>
        <taxon>Ostreidae</taxon>
        <taxon>Crassostrea</taxon>
    </lineage>
</organism>
<sequence>MALWKWKIYHFMIIVLCSYKIISTSNRNKKPDGGMICPDEYVWNQMQNKCTSCMDGFIGRNCNIQCSPPSYGQECQLECKCQPSDCHHVFGCRRSESDCENGKQGHFCENSCPYPSYGKECQLLCKCKSQFCDAADGCFNVNDPPRTIGLWRVTPWNYGEDIGPWCDHRTLQPHRI</sequence>
<evidence type="ECO:0000256" key="2">
    <source>
        <dbReference type="SAM" id="SignalP"/>
    </source>
</evidence>
<feature type="chain" id="PRO_5034830566" evidence="2">
    <location>
        <begin position="24"/>
        <end position="176"/>
    </location>
</feature>
<dbReference type="RefSeq" id="XP_022293313.1">
    <property type="nucleotide sequence ID" value="XM_022437605.1"/>
</dbReference>
<dbReference type="KEGG" id="cvn:111103952"/>
<evidence type="ECO:0000313" key="4">
    <source>
        <dbReference type="RefSeq" id="XP_022293313.1"/>
    </source>
</evidence>
<dbReference type="AlphaFoldDB" id="A0A8B8ARP2"/>
<dbReference type="Gene3D" id="2.170.300.10">
    <property type="entry name" value="Tie2 ligand-binding domain superfamily"/>
    <property type="match status" value="1"/>
</dbReference>
<proteinExistence type="predicted"/>